<dbReference type="InterPro" id="IPR001789">
    <property type="entry name" value="Sig_transdc_resp-reg_receiver"/>
</dbReference>
<evidence type="ECO:0000313" key="6">
    <source>
        <dbReference type="Proteomes" id="UP000282106"/>
    </source>
</evidence>
<protein>
    <submittedName>
        <fullName evidence="5">DUF3369 domain-containing protein</fullName>
    </submittedName>
</protein>
<dbReference type="SMART" id="SM00471">
    <property type="entry name" value="HDc"/>
    <property type="match status" value="1"/>
</dbReference>
<dbReference type="SUPFAM" id="SSF52172">
    <property type="entry name" value="CheY-like"/>
    <property type="match status" value="1"/>
</dbReference>
<evidence type="ECO:0000256" key="2">
    <source>
        <dbReference type="SAM" id="MobiDB-lite"/>
    </source>
</evidence>
<dbReference type="Proteomes" id="UP000282106">
    <property type="component" value="Unassembled WGS sequence"/>
</dbReference>
<dbReference type="PANTHER" id="PTHR45228">
    <property type="entry name" value="CYCLIC DI-GMP PHOSPHODIESTERASE TM_0186-RELATED"/>
    <property type="match status" value="1"/>
</dbReference>
<dbReference type="PROSITE" id="PS50110">
    <property type="entry name" value="RESPONSE_REGULATORY"/>
    <property type="match status" value="1"/>
</dbReference>
<dbReference type="SMART" id="SM00448">
    <property type="entry name" value="REC"/>
    <property type="match status" value="1"/>
</dbReference>
<dbReference type="InterPro" id="IPR011006">
    <property type="entry name" value="CheY-like_superfamily"/>
</dbReference>
<dbReference type="Pfam" id="PF13487">
    <property type="entry name" value="HD_5"/>
    <property type="match status" value="1"/>
</dbReference>
<dbReference type="GO" id="GO:0000160">
    <property type="term" value="P:phosphorelay signal transduction system"/>
    <property type="evidence" value="ECO:0007669"/>
    <property type="project" value="InterPro"/>
</dbReference>
<feature type="compositionally biased region" description="Acidic residues" evidence="2">
    <location>
        <begin position="1"/>
        <end position="11"/>
    </location>
</feature>
<feature type="domain" description="HD-GYP" evidence="4">
    <location>
        <begin position="320"/>
        <end position="517"/>
    </location>
</feature>
<dbReference type="SUPFAM" id="SSF109604">
    <property type="entry name" value="HD-domain/PDEase-like"/>
    <property type="match status" value="1"/>
</dbReference>
<dbReference type="Pfam" id="PF11849">
    <property type="entry name" value="DUF3369"/>
    <property type="match status" value="1"/>
</dbReference>
<dbReference type="InterPro" id="IPR037522">
    <property type="entry name" value="HD_GYP_dom"/>
</dbReference>
<keyword evidence="1" id="KW-0597">Phosphoprotein</keyword>
<dbReference type="InterPro" id="IPR003607">
    <property type="entry name" value="HD/PDEase_dom"/>
</dbReference>
<evidence type="ECO:0000313" key="5">
    <source>
        <dbReference type="EMBL" id="ROH92048.1"/>
    </source>
</evidence>
<dbReference type="InterPro" id="IPR052020">
    <property type="entry name" value="Cyclic_di-GMP/3'3'-cGAMP_PDE"/>
</dbReference>
<accession>A0A3N0VIK7</accession>
<dbReference type="Gene3D" id="1.10.3210.10">
    <property type="entry name" value="Hypothetical protein af1432"/>
    <property type="match status" value="1"/>
</dbReference>
<evidence type="ECO:0000259" key="3">
    <source>
        <dbReference type="PROSITE" id="PS50110"/>
    </source>
</evidence>
<dbReference type="RefSeq" id="WP_123211091.1">
    <property type="nucleotide sequence ID" value="NZ_RJVO01000002.1"/>
</dbReference>
<dbReference type="CDD" id="cd00077">
    <property type="entry name" value="HDc"/>
    <property type="match status" value="1"/>
</dbReference>
<dbReference type="AlphaFoldDB" id="A0A3N0VIK7"/>
<dbReference type="EMBL" id="RJVO01000002">
    <property type="protein sequence ID" value="ROH92048.1"/>
    <property type="molecule type" value="Genomic_DNA"/>
</dbReference>
<reference evidence="5 6" key="1">
    <citation type="submission" date="2018-10" db="EMBL/GenBank/DDBJ databases">
        <authorList>
            <person name="Chen W.-M."/>
        </authorList>
    </citation>
    <scope>NUCLEOTIDE SEQUENCE [LARGE SCALE GENOMIC DNA]</scope>
    <source>
        <strain evidence="5 6">THS-13</strain>
    </source>
</reference>
<dbReference type="InterPro" id="IPR021800">
    <property type="entry name" value="DUF3369"/>
</dbReference>
<dbReference type="PANTHER" id="PTHR45228:SF9">
    <property type="entry name" value="3'3'-CGAMP-SPECIFIC PHOSPHODIESTERASE 2"/>
    <property type="match status" value="1"/>
</dbReference>
<evidence type="ECO:0000256" key="1">
    <source>
        <dbReference type="PROSITE-ProRule" id="PRU00169"/>
    </source>
</evidence>
<dbReference type="PROSITE" id="PS51832">
    <property type="entry name" value="HD_GYP"/>
    <property type="match status" value="1"/>
</dbReference>
<comment type="caution">
    <text evidence="5">The sequence shown here is derived from an EMBL/GenBank/DDBJ whole genome shotgun (WGS) entry which is preliminary data.</text>
</comment>
<organism evidence="5 6">
    <name type="scientific">Stagnimonas aquatica</name>
    <dbReference type="NCBI Taxonomy" id="2689987"/>
    <lineage>
        <taxon>Bacteria</taxon>
        <taxon>Pseudomonadati</taxon>
        <taxon>Pseudomonadota</taxon>
        <taxon>Gammaproteobacteria</taxon>
        <taxon>Nevskiales</taxon>
        <taxon>Nevskiaceae</taxon>
        <taxon>Stagnimonas</taxon>
    </lineage>
</organism>
<gene>
    <name evidence="5" type="ORF">ED208_06670</name>
</gene>
<name>A0A3N0VIK7_9GAMM</name>
<sequence>MSEVRSDDDELLFAAESPEPTKDSEASWKILIADDDEEVHEVTKLALGGLRFNGQPLQFLHARSGREAVEQVEQTPDIALLLLDVVMERETAGLDAVDAIRNRLRNRLVRIVLRTGQPGQAPEREVVMRYDINDYKEKTELTAKKLFTLVYTALGQYRDILRLERGRRELERLVDAGVTVFRRKQPDRLGQGLLQLLGKLLGVEHSQRPPGYGGLLVEPGKDGVARVLAGSGRYRELGGQTLARGRLPQLDSRQYQIPRNGSWHADAHSFIARLVAQRRQPLTLYLESDTPLQPPEAHILDVYCRNATLSLDNALLHQQLGRTQRELIYMLSEAVEIRSQETGNHARRVGEYSRLLGQLSGLPEDEAEVLLLAAPLHDVGKIAIPDAILKKPGAHTEEESRVMRSHAEIGGRMFSSQDLPVFSAAKIIAAQHHERWDGQGYPGGLRGEDIHLYGRISALADVFDALGSERCYKSAWPLEDILALVREQRGRQFDPRLVDLLLGNLDAFLEIRTRLVDVGSINH</sequence>
<feature type="domain" description="Response regulatory" evidence="3">
    <location>
        <begin position="29"/>
        <end position="153"/>
    </location>
</feature>
<dbReference type="GO" id="GO:0008081">
    <property type="term" value="F:phosphoric diester hydrolase activity"/>
    <property type="evidence" value="ECO:0007669"/>
    <property type="project" value="UniProtKB-ARBA"/>
</dbReference>
<feature type="region of interest" description="Disordered" evidence="2">
    <location>
        <begin position="1"/>
        <end position="25"/>
    </location>
</feature>
<feature type="modified residue" description="4-aspartylphosphate" evidence="1">
    <location>
        <position position="84"/>
    </location>
</feature>
<dbReference type="Gene3D" id="3.40.50.2300">
    <property type="match status" value="1"/>
</dbReference>
<keyword evidence="6" id="KW-1185">Reference proteome</keyword>
<dbReference type="InParanoid" id="A0A3N0VIK7"/>
<evidence type="ECO:0000259" key="4">
    <source>
        <dbReference type="PROSITE" id="PS51832"/>
    </source>
</evidence>
<proteinExistence type="predicted"/>